<protein>
    <recommendedName>
        <fullName evidence="1">mitogen-activated protein kinase</fullName>
        <ecNumber evidence="1">2.7.11.24</ecNumber>
    </recommendedName>
</protein>
<dbReference type="PROSITE" id="PS50011">
    <property type="entry name" value="PROTEIN_KINASE_DOM"/>
    <property type="match status" value="1"/>
</dbReference>
<gene>
    <name evidence="10" type="ORF">Purlil1_13458</name>
</gene>
<keyword evidence="4" id="KW-0418">Kinase</keyword>
<keyword evidence="5 8" id="KW-0067">ATP-binding</keyword>
<comment type="catalytic activity">
    <reaction evidence="6">
        <text>L-threonyl-[protein] + ATP = O-phospho-L-threonyl-[protein] + ADP + H(+)</text>
        <dbReference type="Rhea" id="RHEA:46608"/>
        <dbReference type="Rhea" id="RHEA-COMP:11060"/>
        <dbReference type="Rhea" id="RHEA-COMP:11605"/>
        <dbReference type="ChEBI" id="CHEBI:15378"/>
        <dbReference type="ChEBI" id="CHEBI:30013"/>
        <dbReference type="ChEBI" id="CHEBI:30616"/>
        <dbReference type="ChEBI" id="CHEBI:61977"/>
        <dbReference type="ChEBI" id="CHEBI:456216"/>
        <dbReference type="EC" id="2.7.11.24"/>
    </reaction>
    <physiologicalReaction direction="left-to-right" evidence="6">
        <dbReference type="Rhea" id="RHEA:46609"/>
    </physiologicalReaction>
</comment>
<organism evidence="10 11">
    <name type="scientific">Purpureocillium lilacinum</name>
    <name type="common">Paecilomyces lilacinus</name>
    <dbReference type="NCBI Taxonomy" id="33203"/>
    <lineage>
        <taxon>Eukaryota</taxon>
        <taxon>Fungi</taxon>
        <taxon>Dikarya</taxon>
        <taxon>Ascomycota</taxon>
        <taxon>Pezizomycotina</taxon>
        <taxon>Sordariomycetes</taxon>
        <taxon>Hypocreomycetidae</taxon>
        <taxon>Hypocreales</taxon>
        <taxon>Ophiocordycipitaceae</taxon>
        <taxon>Purpureocillium</taxon>
    </lineage>
</organism>
<dbReference type="PROSITE" id="PS00107">
    <property type="entry name" value="PROTEIN_KINASE_ATP"/>
    <property type="match status" value="1"/>
</dbReference>
<dbReference type="PANTHER" id="PTHR48016:SF56">
    <property type="entry name" value="MAPKK KINASE"/>
    <property type="match status" value="1"/>
</dbReference>
<dbReference type="Pfam" id="PF00069">
    <property type="entry name" value="Pkinase"/>
    <property type="match status" value="1"/>
</dbReference>
<evidence type="ECO:0000256" key="4">
    <source>
        <dbReference type="ARBA" id="ARBA00022777"/>
    </source>
</evidence>
<comment type="caution">
    <text evidence="10">The sequence shown here is derived from an EMBL/GenBank/DDBJ whole genome shotgun (WGS) entry which is preliminary data.</text>
</comment>
<comment type="catalytic activity">
    <reaction evidence="7">
        <text>L-seryl-[protein] + ATP = O-phospho-L-seryl-[protein] + ADP + H(+)</text>
        <dbReference type="Rhea" id="RHEA:17989"/>
        <dbReference type="Rhea" id="RHEA-COMP:9863"/>
        <dbReference type="Rhea" id="RHEA-COMP:11604"/>
        <dbReference type="ChEBI" id="CHEBI:15378"/>
        <dbReference type="ChEBI" id="CHEBI:29999"/>
        <dbReference type="ChEBI" id="CHEBI:30616"/>
        <dbReference type="ChEBI" id="CHEBI:83421"/>
        <dbReference type="ChEBI" id="CHEBI:456216"/>
        <dbReference type="EC" id="2.7.11.24"/>
    </reaction>
    <physiologicalReaction direction="left-to-right" evidence="7">
        <dbReference type="Rhea" id="RHEA:17990"/>
    </physiologicalReaction>
</comment>
<keyword evidence="3 8" id="KW-0547">Nucleotide-binding</keyword>
<evidence type="ECO:0000256" key="2">
    <source>
        <dbReference type="ARBA" id="ARBA00022679"/>
    </source>
</evidence>
<dbReference type="Gene3D" id="1.10.510.10">
    <property type="entry name" value="Transferase(Phosphotransferase) domain 1"/>
    <property type="match status" value="1"/>
</dbReference>
<dbReference type="Proteomes" id="UP001287286">
    <property type="component" value="Unassembled WGS sequence"/>
</dbReference>
<evidence type="ECO:0000256" key="5">
    <source>
        <dbReference type="ARBA" id="ARBA00022840"/>
    </source>
</evidence>
<dbReference type="EMBL" id="JAWRVI010000225">
    <property type="protein sequence ID" value="KAK4071315.1"/>
    <property type="molecule type" value="Genomic_DNA"/>
</dbReference>
<keyword evidence="2" id="KW-0808">Transferase</keyword>
<dbReference type="InterPro" id="IPR017441">
    <property type="entry name" value="Protein_kinase_ATP_BS"/>
</dbReference>
<evidence type="ECO:0000313" key="10">
    <source>
        <dbReference type="EMBL" id="KAK4071315.1"/>
    </source>
</evidence>
<evidence type="ECO:0000256" key="8">
    <source>
        <dbReference type="PROSITE-ProRule" id="PRU10141"/>
    </source>
</evidence>
<dbReference type="InterPro" id="IPR000719">
    <property type="entry name" value="Prot_kinase_dom"/>
</dbReference>
<evidence type="ECO:0000256" key="3">
    <source>
        <dbReference type="ARBA" id="ARBA00022741"/>
    </source>
</evidence>
<dbReference type="SMART" id="SM00220">
    <property type="entry name" value="S_TKc"/>
    <property type="match status" value="1"/>
</dbReference>
<dbReference type="InterPro" id="IPR008271">
    <property type="entry name" value="Ser/Thr_kinase_AS"/>
</dbReference>
<proteinExistence type="predicted"/>
<evidence type="ECO:0000313" key="11">
    <source>
        <dbReference type="Proteomes" id="UP001287286"/>
    </source>
</evidence>
<accession>A0ABR0BE11</accession>
<dbReference type="PANTHER" id="PTHR48016">
    <property type="entry name" value="MAP KINASE KINASE KINASE SSK2-RELATED-RELATED"/>
    <property type="match status" value="1"/>
</dbReference>
<dbReference type="PROSITE" id="PS00108">
    <property type="entry name" value="PROTEIN_KINASE_ST"/>
    <property type="match status" value="1"/>
</dbReference>
<evidence type="ECO:0000256" key="6">
    <source>
        <dbReference type="ARBA" id="ARBA00047919"/>
    </source>
</evidence>
<evidence type="ECO:0000259" key="9">
    <source>
        <dbReference type="PROSITE" id="PS50011"/>
    </source>
</evidence>
<keyword evidence="11" id="KW-1185">Reference proteome</keyword>
<evidence type="ECO:0000256" key="7">
    <source>
        <dbReference type="ARBA" id="ARBA00048130"/>
    </source>
</evidence>
<dbReference type="SUPFAM" id="SSF56112">
    <property type="entry name" value="Protein kinase-like (PK-like)"/>
    <property type="match status" value="1"/>
</dbReference>
<feature type="domain" description="Protein kinase" evidence="9">
    <location>
        <begin position="221"/>
        <end position="471"/>
    </location>
</feature>
<reference evidence="10 11" key="1">
    <citation type="journal article" date="2024" name="Microbiol. Resour. Announc.">
        <title>Genome annotations for the ascomycete fungi Trichoderma harzianum, Trichoderma aggressivum, and Purpureocillium lilacinum.</title>
        <authorList>
            <person name="Beijen E.P.W."/>
            <person name="Ohm R.A."/>
        </authorList>
    </citation>
    <scope>NUCLEOTIDE SEQUENCE [LARGE SCALE GENOMIC DNA]</scope>
    <source>
        <strain evidence="10 11">CBS 150709</strain>
    </source>
</reference>
<feature type="binding site" evidence="8">
    <location>
        <position position="250"/>
    </location>
    <ligand>
        <name>ATP</name>
        <dbReference type="ChEBI" id="CHEBI:30616"/>
    </ligand>
</feature>
<name>A0ABR0BE11_PURLI</name>
<sequence length="551" mass="61270">MRPSPPRSRDAKLDVPVTPSMLQPDPKRDILFSLVPLNQLSVDVLKDTDNRHHVAAINAGDDVSREVLHVGFTTSSAKYTLATIGRQGDIVVRAPNISRVQLSFELVETTFEVMAYDRSSNQSTAFLGPQAMSFRPGQTTRRVLMDRQINLELGFGGHDARQFRFRIMWHDPPPLTITQALAFREDSPRQARTLEDDTPGVTMPECTTRVRDISSGAQMRFSNRALLGNGGFGVVFEAVDVESGKVFAVKRIKRPDVGTHRYTLLQREVNALRGLCHPHIVALRGAQWSNSHFELIMDVQGGSVDDLAADGIYTSKPTLCDGLLHQMLQALDYLARQGIIHRDVKPDNILFKRDSSEKYLYQLADFGLANSAEKAKSFAGTRKFMAPELAMESYRHKKQTPKIDIWSLFATLVDVLNVAKFRETEYAAVEAGINAVHDAATKHPDLKKIGGMGTIDPEHRARARDILNEFFEGRDGAMKKPELHVGTGKAAKHIPNIATTNYVKPAADRIIRKRGKRKRNGLRPGLEKMLEIAGAEALPLRIPGAFSSVQL</sequence>
<dbReference type="InterPro" id="IPR011009">
    <property type="entry name" value="Kinase-like_dom_sf"/>
</dbReference>
<dbReference type="EC" id="2.7.11.24" evidence="1"/>
<evidence type="ECO:0000256" key="1">
    <source>
        <dbReference type="ARBA" id="ARBA00012411"/>
    </source>
</evidence>
<dbReference type="InterPro" id="IPR050538">
    <property type="entry name" value="MAP_kinase_kinase_kinase"/>
</dbReference>